<evidence type="ECO:0008006" key="3">
    <source>
        <dbReference type="Google" id="ProtNLM"/>
    </source>
</evidence>
<dbReference type="VEuPathDB" id="FungiDB:FUN_016166"/>
<protein>
    <recommendedName>
        <fullName evidence="3">Crinkler family protein</fullName>
    </recommendedName>
</protein>
<evidence type="ECO:0000313" key="1">
    <source>
        <dbReference type="EMBL" id="PKY58383.1"/>
    </source>
</evidence>
<accession>A0A2I1HHM7</accession>
<dbReference type="PANTHER" id="PTHR33129">
    <property type="entry name" value="PROTEIN KINASE DOMAIN-CONTAINING PROTEIN-RELATED"/>
    <property type="match status" value="1"/>
</dbReference>
<comment type="caution">
    <text evidence="1">The sequence shown here is derived from an EMBL/GenBank/DDBJ whole genome shotgun (WGS) entry which is preliminary data.</text>
</comment>
<keyword evidence="2" id="KW-1185">Reference proteome</keyword>
<dbReference type="EMBL" id="LLXI01002987">
    <property type="protein sequence ID" value="PKY58383.1"/>
    <property type="molecule type" value="Genomic_DNA"/>
</dbReference>
<dbReference type="InterPro" id="IPR027417">
    <property type="entry name" value="P-loop_NTPase"/>
</dbReference>
<dbReference type="Proteomes" id="UP000234323">
    <property type="component" value="Unassembled WGS sequence"/>
</dbReference>
<dbReference type="InterPro" id="IPR052980">
    <property type="entry name" value="Crinkler_effector"/>
</dbReference>
<dbReference type="VEuPathDB" id="FungiDB:RhiirA1_465890"/>
<dbReference type="AlphaFoldDB" id="A0A2I1HHM7"/>
<evidence type="ECO:0000313" key="2">
    <source>
        <dbReference type="Proteomes" id="UP000234323"/>
    </source>
</evidence>
<reference evidence="1 2" key="1">
    <citation type="submission" date="2015-10" db="EMBL/GenBank/DDBJ databases">
        <title>Genome analyses suggest a sexual origin of heterokaryosis in a supposedly ancient asexual fungus.</title>
        <authorList>
            <person name="Ropars J."/>
            <person name="Sedzielewska K."/>
            <person name="Noel J."/>
            <person name="Charron P."/>
            <person name="Farinelli L."/>
            <person name="Marton T."/>
            <person name="Kruger M."/>
            <person name="Pelin A."/>
            <person name="Brachmann A."/>
            <person name="Corradi N."/>
        </authorList>
    </citation>
    <scope>NUCLEOTIDE SEQUENCE [LARGE SCALE GENOMIC DNA]</scope>
    <source>
        <strain evidence="1 2">A4</strain>
    </source>
</reference>
<gene>
    <name evidence="1" type="ORF">RhiirA4_550034</name>
</gene>
<sequence length="500" mass="57975">MEVKKKGDGSNNELIRDNGETVSENITMNFLERNNDGTEKLRPLVKFLRFNSSPKGIVYGIPTQDILIKTSYLKMIEVIENDRGADKEKVGCMIIGSPGIGKTHFSLYLAFYITRRYFPADFIYQQLNEGKSHTIHISQKNMSVIEYPRGLGGEFPINSFYIADSVIPSLCTTKFTFLVTTPKNDRWHEFDKQRGTQKYYAPIWTDEEVWDVWEWDKRDYKNIISKTRVEELITRWGCVPRRIFNEYNKEPKIGDIVSKCNAFRYLTNEGGDLNDKYSGKAIHIYPSSDFKDKEYVIASAEISRALYDHYAKNAKNIIVDVVKNFAKTSGGPLAGKLFEMMAHDILRRGGNFKVRRLTKKGDNNIFSEESRQLQKLKMNPFHNISEIVSGGYNIPEVENFESVDSIVPKYNNQVNYLYQMTIAETHKTKVNGLTKLQDKMDMNLPTHLYFVVPNINDLFNNYYLQDYITLEKKNYVGWNSETNWIKGIIQYVLLIDLSDF</sequence>
<dbReference type="OrthoDB" id="2415938at2759"/>
<dbReference type="PANTHER" id="PTHR33129:SF1">
    <property type="entry name" value="ATP-BINDING PROTEIN"/>
    <property type="match status" value="1"/>
</dbReference>
<dbReference type="SUPFAM" id="SSF52540">
    <property type="entry name" value="P-loop containing nucleoside triphosphate hydrolases"/>
    <property type="match status" value="1"/>
</dbReference>
<name>A0A2I1HHM7_9GLOM</name>
<organism evidence="1 2">
    <name type="scientific">Rhizophagus irregularis</name>
    <dbReference type="NCBI Taxonomy" id="588596"/>
    <lineage>
        <taxon>Eukaryota</taxon>
        <taxon>Fungi</taxon>
        <taxon>Fungi incertae sedis</taxon>
        <taxon>Mucoromycota</taxon>
        <taxon>Glomeromycotina</taxon>
        <taxon>Glomeromycetes</taxon>
        <taxon>Glomerales</taxon>
        <taxon>Glomeraceae</taxon>
        <taxon>Rhizophagus</taxon>
    </lineage>
</organism>
<dbReference type="VEuPathDB" id="FungiDB:RhiirA1_448950"/>
<proteinExistence type="predicted"/>
<dbReference type="VEuPathDB" id="FungiDB:RhiirFUN_014180"/>